<proteinExistence type="predicted"/>
<name>A0ABU3Q3P6_9SPHN</name>
<reference evidence="2 3" key="1">
    <citation type="submission" date="2023-05" db="EMBL/GenBank/DDBJ databases">
        <authorList>
            <person name="Guo Y."/>
        </authorList>
    </citation>
    <scope>NUCLEOTIDE SEQUENCE [LARGE SCALE GENOMIC DNA]</scope>
    <source>
        <strain evidence="2 3">GR2756</strain>
    </source>
</reference>
<dbReference type="EMBL" id="JAVUPU010000002">
    <property type="protein sequence ID" value="MDT9598036.1"/>
    <property type="molecule type" value="Genomic_DNA"/>
</dbReference>
<accession>A0ABU3Q3P6</accession>
<dbReference type="RefSeq" id="WP_315723749.1">
    <property type="nucleotide sequence ID" value="NZ_JAVUPU010000002.1"/>
</dbReference>
<organism evidence="2 3">
    <name type="scientific">Sphingosinicella rhizophila</name>
    <dbReference type="NCBI Taxonomy" id="3050082"/>
    <lineage>
        <taxon>Bacteria</taxon>
        <taxon>Pseudomonadati</taxon>
        <taxon>Pseudomonadota</taxon>
        <taxon>Alphaproteobacteria</taxon>
        <taxon>Sphingomonadales</taxon>
        <taxon>Sphingosinicellaceae</taxon>
        <taxon>Sphingosinicella</taxon>
    </lineage>
</organism>
<evidence type="ECO:0000313" key="2">
    <source>
        <dbReference type="EMBL" id="MDT9598036.1"/>
    </source>
</evidence>
<sequence>MMARGFRSVGWVAAVGTAALACYMLSLQVATERAELASVERKIIATKQEIRSLQTELGTRGRLSQLERWNADVLALSAPASGQFLQSEFTLARFDQRERTIEEKTAVRLASLETQKQENAPALRRAVAEVREPLRPPQAVIHRASFQTPPAEVAAAKPVLIDDKLAREIGAAAHAETGRRTKAGQ</sequence>
<keyword evidence="1" id="KW-0175">Coiled coil</keyword>
<gene>
    <name evidence="2" type="ORF">RQX22_03615</name>
</gene>
<comment type="caution">
    <text evidence="2">The sequence shown here is derived from an EMBL/GenBank/DDBJ whole genome shotgun (WGS) entry which is preliminary data.</text>
</comment>
<feature type="coiled-coil region" evidence="1">
    <location>
        <begin position="29"/>
        <end position="56"/>
    </location>
</feature>
<dbReference type="Proteomes" id="UP001259572">
    <property type="component" value="Unassembled WGS sequence"/>
</dbReference>
<protein>
    <recommendedName>
        <fullName evidence="4">Cell division protein FtsL</fullName>
    </recommendedName>
</protein>
<evidence type="ECO:0008006" key="4">
    <source>
        <dbReference type="Google" id="ProtNLM"/>
    </source>
</evidence>
<keyword evidence="3" id="KW-1185">Reference proteome</keyword>
<evidence type="ECO:0000313" key="3">
    <source>
        <dbReference type="Proteomes" id="UP001259572"/>
    </source>
</evidence>
<evidence type="ECO:0000256" key="1">
    <source>
        <dbReference type="SAM" id="Coils"/>
    </source>
</evidence>
<dbReference type="PROSITE" id="PS51257">
    <property type="entry name" value="PROKAR_LIPOPROTEIN"/>
    <property type="match status" value="1"/>
</dbReference>